<evidence type="ECO:0000313" key="7">
    <source>
        <dbReference type="EMBL" id="VDN95359.1"/>
    </source>
</evidence>
<name>A0A0N4TYY8_BRUPA</name>
<evidence type="ECO:0000256" key="4">
    <source>
        <dbReference type="SAM" id="SignalP"/>
    </source>
</evidence>
<gene>
    <name evidence="7" type="ORF">BPAG_LOCUS14174</name>
</gene>
<dbReference type="PROSITE" id="PS50835">
    <property type="entry name" value="IG_LIKE"/>
    <property type="match status" value="6"/>
</dbReference>
<dbReference type="GO" id="GO:0005886">
    <property type="term" value="C:plasma membrane"/>
    <property type="evidence" value="ECO:0007669"/>
    <property type="project" value="TreeGrafter"/>
</dbReference>
<reference evidence="7 8" key="2">
    <citation type="submission" date="2018-11" db="EMBL/GenBank/DDBJ databases">
        <authorList>
            <consortium name="Pathogen Informatics"/>
        </authorList>
    </citation>
    <scope>NUCLEOTIDE SEQUENCE [LARGE SCALE GENOMIC DNA]</scope>
</reference>
<dbReference type="InterPro" id="IPR003599">
    <property type="entry name" value="Ig_sub"/>
</dbReference>
<dbReference type="EMBL" id="UZAD01013542">
    <property type="protein sequence ID" value="VDN95359.1"/>
    <property type="molecule type" value="Genomic_DNA"/>
</dbReference>
<dbReference type="GO" id="GO:0007411">
    <property type="term" value="P:axon guidance"/>
    <property type="evidence" value="ECO:0007669"/>
    <property type="project" value="TreeGrafter"/>
</dbReference>
<keyword evidence="8" id="KW-1185">Reference proteome</keyword>
<dbReference type="CDD" id="cd00096">
    <property type="entry name" value="Ig"/>
    <property type="match status" value="1"/>
</dbReference>
<proteinExistence type="predicted"/>
<feature type="domain" description="Fibronectin type-III" evidence="6">
    <location>
        <begin position="1029"/>
        <end position="1123"/>
    </location>
</feature>
<keyword evidence="1" id="KW-0677">Repeat</keyword>
<feature type="transmembrane region" description="Helical" evidence="3">
    <location>
        <begin position="1137"/>
        <end position="1160"/>
    </location>
</feature>
<dbReference type="InterPro" id="IPR003961">
    <property type="entry name" value="FN3_dom"/>
</dbReference>
<dbReference type="Proteomes" id="UP000278627">
    <property type="component" value="Unassembled WGS sequence"/>
</dbReference>
<dbReference type="InterPro" id="IPR036116">
    <property type="entry name" value="FN3_sf"/>
</dbReference>
<dbReference type="InterPro" id="IPR013098">
    <property type="entry name" value="Ig_I-set"/>
</dbReference>
<feature type="domain" description="Ig-like" evidence="5">
    <location>
        <begin position="442"/>
        <end position="532"/>
    </location>
</feature>
<dbReference type="GO" id="GO:0098609">
    <property type="term" value="P:cell-cell adhesion"/>
    <property type="evidence" value="ECO:0007669"/>
    <property type="project" value="TreeGrafter"/>
</dbReference>
<feature type="domain" description="Ig-like" evidence="5">
    <location>
        <begin position="228"/>
        <end position="324"/>
    </location>
</feature>
<dbReference type="SUPFAM" id="SSF48726">
    <property type="entry name" value="Immunoglobulin"/>
    <property type="match status" value="6"/>
</dbReference>
<dbReference type="SUPFAM" id="SSF49265">
    <property type="entry name" value="Fibronectin type III"/>
    <property type="match status" value="3"/>
</dbReference>
<evidence type="ECO:0000256" key="2">
    <source>
        <dbReference type="ARBA" id="ARBA00023157"/>
    </source>
</evidence>
<sequence>MITLSIRWCSLFQFIALSRTLGPPKLDPENGGEVWFQVNSTGIARGKLILPCYATGNPETYEWFKDGEKLKVDGDRIAWEKQFQSGTIIINDARDGDQGYYQCHASNIFGIAVSNKFHVQIGVLDHFVPRGVRRLIVDEGQSLSIRCDIPYGVPKPSVFWLYRDAQRTNMIEAIRYKHIAVDTEGTLHFTAVKKHDGRQNLIYQCAVTSPVLRGEYRAGNEFQLIVNPAKKNNGTAIHKLWFSPEKVSVKVGTKLKLMCIFGGRPLPNITWSKLNDDLPLARLKDFKSQEADYGKALIIENVRSEDAGMYECRSQHLFHQMHVTTNATPFWIDKPPEDIDEPEGSSAEIHCTISGIPTPIIQWFINGVPLHELADNDRRMILNSGQILRIVNLDHDVDTAVYQCNASNPFGYVFGNAFVNVRGEFYKIQIETRFELVVAYAPYFKMPSHRIWNVVRKSTVEMSCDVDAAPEAMVKWVDTNDHSIAVVLEKINIFPNHTLRISQVNSADEGLYYCNVSNKYGINRAVNQLQVFNPTHFIRVPSPKKSILEAHESVEYVCEAVCDPRLTIEYSWTHNGIPINDSVHFKLLNNSLLIVNARGFHSGTIDCIVLTDVDVKISGIELTVLDVPAAPIITGINCNERRAMLRWRRPDDHGDQIKQFLVQMHTEFEEGLWQTVVEEENTAADFYQADIALSPWVNYTFRIIARNSRGESEPGFKEGIVCSTKAYYPFTNPKDVRAEGSEPNNMIIEWKPMDKYDWNGPGLQYIVRYKFNKPGEAWTEIRIEDPLANYTVIREQPTFREYLIQVESLNSFGRAVVKPTSVKGYSGEDTPLLSPIDFSVSEFINCTAVLLIWKHVDRDSVRGHFKGYLIDYWENEKPFAIMNAGAEKHKNETILYDLKPMTNYTARIRTANSRYLSESPSIIKFTTPEGIPSKVHNMRVRAVGARSLYVTWEPPRQPNGYVRGYFITFENSSTDIKEETFVLNRQLYYLNEEGEPDTGYRVSVWAETKGGEGPKVVRPVRTWPLREPDVPNFTVEAISPTTARVQWLPSNGSEWAMPGPIFLVNYSIANSNNWIESEQISLPRTEVWLSDLEEDTRYKMIGIAKEGQRQRASEIITIRSLSRATITHISHESLQSAAWFIAVVSAIMFALFAASVMCCYERQRDSKYSVKQKELEQGHHIDIEEDQNFMEYLYGFK</sequence>
<feature type="chain" id="PRO_5043122346" evidence="4">
    <location>
        <begin position="21"/>
        <end position="1197"/>
    </location>
</feature>
<dbReference type="SMART" id="SM00408">
    <property type="entry name" value="IGc2"/>
    <property type="match status" value="5"/>
</dbReference>
<feature type="signal peptide" evidence="4">
    <location>
        <begin position="1"/>
        <end position="20"/>
    </location>
</feature>
<dbReference type="SMART" id="SM00060">
    <property type="entry name" value="FN3"/>
    <property type="match status" value="5"/>
</dbReference>
<dbReference type="InterPro" id="IPR036179">
    <property type="entry name" value="Ig-like_dom_sf"/>
</dbReference>
<dbReference type="FunFam" id="2.60.40.10:FF:002544">
    <property type="entry name" value="L1 CAM ADhesion molecule homolog"/>
    <property type="match status" value="1"/>
</dbReference>
<feature type="domain" description="Fibronectin type-III" evidence="6">
    <location>
        <begin position="732"/>
        <end position="833"/>
    </location>
</feature>
<feature type="domain" description="Ig-like" evidence="5">
    <location>
        <begin position="24"/>
        <end position="114"/>
    </location>
</feature>
<dbReference type="GO" id="GO:0030424">
    <property type="term" value="C:axon"/>
    <property type="evidence" value="ECO:0007669"/>
    <property type="project" value="TreeGrafter"/>
</dbReference>
<organism evidence="9">
    <name type="scientific">Brugia pahangi</name>
    <name type="common">Filarial nematode worm</name>
    <dbReference type="NCBI Taxonomy" id="6280"/>
    <lineage>
        <taxon>Eukaryota</taxon>
        <taxon>Metazoa</taxon>
        <taxon>Ecdysozoa</taxon>
        <taxon>Nematoda</taxon>
        <taxon>Chromadorea</taxon>
        <taxon>Rhabditida</taxon>
        <taxon>Spirurina</taxon>
        <taxon>Spiruromorpha</taxon>
        <taxon>Filarioidea</taxon>
        <taxon>Onchocercidae</taxon>
        <taxon>Brugia</taxon>
    </lineage>
</organism>
<feature type="domain" description="Ig-like" evidence="5">
    <location>
        <begin position="129"/>
        <end position="209"/>
    </location>
</feature>
<evidence type="ECO:0000256" key="3">
    <source>
        <dbReference type="SAM" id="Phobius"/>
    </source>
</evidence>
<dbReference type="AlphaFoldDB" id="A0A0N4TYY8"/>
<evidence type="ECO:0000313" key="8">
    <source>
        <dbReference type="Proteomes" id="UP000278627"/>
    </source>
</evidence>
<feature type="domain" description="Fibronectin type-III" evidence="6">
    <location>
        <begin position="931"/>
        <end position="1028"/>
    </location>
</feature>
<reference evidence="9" key="1">
    <citation type="submission" date="2017-02" db="UniProtKB">
        <authorList>
            <consortium name="WormBaseParasite"/>
        </authorList>
    </citation>
    <scope>IDENTIFICATION</scope>
</reference>
<evidence type="ECO:0000313" key="9">
    <source>
        <dbReference type="WBParaSite" id="BPAG_0001424601-mRNA-1"/>
    </source>
</evidence>
<keyword evidence="3" id="KW-1133">Transmembrane helix</keyword>
<evidence type="ECO:0000259" key="6">
    <source>
        <dbReference type="PROSITE" id="PS50853"/>
    </source>
</evidence>
<dbReference type="PROSITE" id="PS50853">
    <property type="entry name" value="FN3"/>
    <property type="match status" value="5"/>
</dbReference>
<dbReference type="InterPro" id="IPR007110">
    <property type="entry name" value="Ig-like_dom"/>
</dbReference>
<feature type="domain" description="Fibronectin type-III" evidence="6">
    <location>
        <begin position="627"/>
        <end position="727"/>
    </location>
</feature>
<keyword evidence="4" id="KW-0732">Signal</keyword>
<dbReference type="InterPro" id="IPR013783">
    <property type="entry name" value="Ig-like_fold"/>
</dbReference>
<dbReference type="WBParaSite" id="BPAG_0001424601-mRNA-1">
    <property type="protein sequence ID" value="BPAG_0001424601-mRNA-1"/>
    <property type="gene ID" value="BPAG_0001424601"/>
</dbReference>
<feature type="domain" description="Ig-like" evidence="5">
    <location>
        <begin position="329"/>
        <end position="408"/>
    </location>
</feature>
<feature type="domain" description="Ig-like" evidence="5">
    <location>
        <begin position="534"/>
        <end position="618"/>
    </location>
</feature>
<dbReference type="PANTHER" id="PTHR44170:SF6">
    <property type="entry name" value="CONTACTIN"/>
    <property type="match status" value="1"/>
</dbReference>
<dbReference type="STRING" id="6280.A0A0N4TYY8"/>
<dbReference type="Pfam" id="PF13927">
    <property type="entry name" value="Ig_3"/>
    <property type="match status" value="2"/>
</dbReference>
<keyword evidence="2" id="KW-1015">Disulfide bond</keyword>
<keyword evidence="3" id="KW-0472">Membrane</keyword>
<accession>A0A0N4TYY8</accession>
<protein>
    <submittedName>
        <fullName evidence="9">Neuroglian</fullName>
    </submittedName>
</protein>
<feature type="domain" description="Fibronectin type-III" evidence="6">
    <location>
        <begin position="834"/>
        <end position="930"/>
    </location>
</feature>
<dbReference type="Gene3D" id="2.60.40.10">
    <property type="entry name" value="Immunoglobulins"/>
    <property type="match status" value="11"/>
</dbReference>
<evidence type="ECO:0000256" key="1">
    <source>
        <dbReference type="ARBA" id="ARBA00022737"/>
    </source>
</evidence>
<dbReference type="Pfam" id="PF07679">
    <property type="entry name" value="I-set"/>
    <property type="match status" value="2"/>
</dbReference>
<keyword evidence="3" id="KW-0812">Transmembrane</keyword>
<dbReference type="Pfam" id="PF00041">
    <property type="entry name" value="fn3"/>
    <property type="match status" value="2"/>
</dbReference>
<dbReference type="CDD" id="cd00063">
    <property type="entry name" value="FN3"/>
    <property type="match status" value="5"/>
</dbReference>
<dbReference type="SMART" id="SM00409">
    <property type="entry name" value="IG"/>
    <property type="match status" value="6"/>
</dbReference>
<dbReference type="PANTHER" id="PTHR44170">
    <property type="entry name" value="PROTEIN SIDEKICK"/>
    <property type="match status" value="1"/>
</dbReference>
<dbReference type="InterPro" id="IPR003598">
    <property type="entry name" value="Ig_sub2"/>
</dbReference>
<evidence type="ECO:0000259" key="5">
    <source>
        <dbReference type="PROSITE" id="PS50835"/>
    </source>
</evidence>